<dbReference type="Gene3D" id="1.10.101.10">
    <property type="entry name" value="PGBD-like superfamily/PGBD"/>
    <property type="match status" value="1"/>
</dbReference>
<feature type="region of interest" description="Disordered" evidence="1">
    <location>
        <begin position="327"/>
        <end position="347"/>
    </location>
</feature>
<feature type="region of interest" description="Disordered" evidence="1">
    <location>
        <begin position="235"/>
        <end position="254"/>
    </location>
</feature>
<protein>
    <submittedName>
        <fullName evidence="2">Uncharacterized protein</fullName>
    </submittedName>
</protein>
<name>A0ABX2TJS7_9PROT</name>
<comment type="caution">
    <text evidence="2">The sequence shown here is derived from an EMBL/GenBank/DDBJ whole genome shotgun (WGS) entry which is preliminary data.</text>
</comment>
<sequence length="369" mass="41049">MATRLQSKWFRDNSRLQHCLVSDPHHVLRGATGEHVSLIQGALSILDGSRIADDEQKRHLYGPTTENAVLEYKKRRRIINLLYQTQADAIVGKMTIRRLDEEMKAQERSRSHLMFAVGVSLPEPRMVILSETANRDFVGWANQMVKLYSGKVVKVDAATDPAEEVKRIRQAVNTAGAGGLLILSVGHGVCIPQFGEQGTFDLAPNAAMRVLGKNYNENEPKDFVSPYYDDKPAANTGLKPLSQKDKDERDQTPGAQRRLKNWALWQEVCKIFVDGKLSAVVLLTCRIGGAPLFLQKIAGQWRTKMIAYKDQVGCYQTASGRFRTILGKDKDKTAPPPPPHTNTPWGEITIPLSMTDMVVIDPPAAPKTP</sequence>
<gene>
    <name evidence="2" type="ORF">HND93_27290</name>
</gene>
<dbReference type="EMBL" id="JABFDB010000027">
    <property type="protein sequence ID" value="NYZ23422.1"/>
    <property type="molecule type" value="Genomic_DNA"/>
</dbReference>
<dbReference type="Proteomes" id="UP000584642">
    <property type="component" value="Unassembled WGS sequence"/>
</dbReference>
<dbReference type="RefSeq" id="WP_180287706.1">
    <property type="nucleotide sequence ID" value="NZ_JABFFR010000049.1"/>
</dbReference>
<accession>A0ABX2TJS7</accession>
<evidence type="ECO:0000256" key="1">
    <source>
        <dbReference type="SAM" id="MobiDB-lite"/>
    </source>
</evidence>
<organism evidence="2 3">
    <name type="scientific">Azospirillum oleiclasticum</name>
    <dbReference type="NCBI Taxonomy" id="2735135"/>
    <lineage>
        <taxon>Bacteria</taxon>
        <taxon>Pseudomonadati</taxon>
        <taxon>Pseudomonadota</taxon>
        <taxon>Alphaproteobacteria</taxon>
        <taxon>Rhodospirillales</taxon>
        <taxon>Azospirillaceae</taxon>
        <taxon>Azospirillum</taxon>
    </lineage>
</organism>
<feature type="compositionally biased region" description="Basic and acidic residues" evidence="1">
    <location>
        <begin position="242"/>
        <end position="251"/>
    </location>
</feature>
<evidence type="ECO:0000313" key="3">
    <source>
        <dbReference type="Proteomes" id="UP000584642"/>
    </source>
</evidence>
<proteinExistence type="predicted"/>
<keyword evidence="3" id="KW-1185">Reference proteome</keyword>
<reference evidence="2 3" key="1">
    <citation type="submission" date="2020-05" db="EMBL/GenBank/DDBJ databases">
        <title>Azospirillum oleiclasticum sp. nov, a nitrogen-fixing and heavy crude oil-emulsifying bacterium isolated from the crude oil of Yumen Oilfield.</title>
        <authorList>
            <person name="Wu D."/>
            <person name="Cai M."/>
            <person name="Zhang X."/>
        </authorList>
    </citation>
    <scope>NUCLEOTIDE SEQUENCE [LARGE SCALE GENOMIC DNA]</scope>
    <source>
        <strain evidence="2 3">ROY-1-1-2</strain>
    </source>
</reference>
<evidence type="ECO:0000313" key="2">
    <source>
        <dbReference type="EMBL" id="NYZ23422.1"/>
    </source>
</evidence>
<dbReference type="InterPro" id="IPR036366">
    <property type="entry name" value="PGBDSf"/>
</dbReference>